<dbReference type="SUPFAM" id="SSF103473">
    <property type="entry name" value="MFS general substrate transporter"/>
    <property type="match status" value="2"/>
</dbReference>
<feature type="transmembrane region" description="Helical" evidence="9">
    <location>
        <begin position="29"/>
        <end position="49"/>
    </location>
</feature>
<dbReference type="InterPro" id="IPR024989">
    <property type="entry name" value="MFS_assoc_dom"/>
</dbReference>
<feature type="transmembrane region" description="Helical" evidence="9">
    <location>
        <begin position="282"/>
        <end position="300"/>
    </location>
</feature>
<feature type="transmembrane region" description="Helical" evidence="9">
    <location>
        <begin position="344"/>
        <end position="366"/>
    </location>
</feature>
<evidence type="ECO:0000313" key="11">
    <source>
        <dbReference type="EMBL" id="GGG55637.1"/>
    </source>
</evidence>
<dbReference type="PIRSF" id="PIRSF004925">
    <property type="entry name" value="HcaT"/>
    <property type="match status" value="1"/>
</dbReference>
<comment type="subcellular location">
    <subcellularLocation>
        <location evidence="1">Cell inner membrane</location>
        <topology evidence="1">Multi-pass membrane protein</topology>
    </subcellularLocation>
</comment>
<dbReference type="GO" id="GO:0005886">
    <property type="term" value="C:plasma membrane"/>
    <property type="evidence" value="ECO:0007669"/>
    <property type="project" value="UniProtKB-SubCell"/>
</dbReference>
<evidence type="ECO:0000256" key="5">
    <source>
        <dbReference type="ARBA" id="ARBA00022692"/>
    </source>
</evidence>
<protein>
    <submittedName>
        <fullName evidence="11">Transporter YwbF</fullName>
    </submittedName>
</protein>
<evidence type="ECO:0000256" key="3">
    <source>
        <dbReference type="ARBA" id="ARBA00022475"/>
    </source>
</evidence>
<feature type="transmembrane region" description="Helical" evidence="9">
    <location>
        <begin position="219"/>
        <end position="236"/>
    </location>
</feature>
<dbReference type="EMBL" id="BMHY01000001">
    <property type="protein sequence ID" value="GGG55637.1"/>
    <property type="molecule type" value="Genomic_DNA"/>
</dbReference>
<evidence type="ECO:0000256" key="6">
    <source>
        <dbReference type="ARBA" id="ARBA00022989"/>
    </source>
</evidence>
<evidence type="ECO:0000256" key="1">
    <source>
        <dbReference type="ARBA" id="ARBA00004429"/>
    </source>
</evidence>
<proteinExistence type="predicted"/>
<feature type="domain" description="Major facilitator superfamily (MFS) profile" evidence="10">
    <location>
        <begin position="218"/>
        <end position="401"/>
    </location>
</feature>
<comment type="caution">
    <text evidence="11">The sequence shown here is derived from an EMBL/GenBank/DDBJ whole genome shotgun (WGS) entry which is preliminary data.</text>
</comment>
<organism evidence="11 12">
    <name type="scientific">Paenibacillus radicis</name>
    <name type="common">ex Gao et al. 2016</name>
    <dbReference type="NCBI Taxonomy" id="1737354"/>
    <lineage>
        <taxon>Bacteria</taxon>
        <taxon>Bacillati</taxon>
        <taxon>Bacillota</taxon>
        <taxon>Bacilli</taxon>
        <taxon>Bacillales</taxon>
        <taxon>Paenibacillaceae</taxon>
        <taxon>Paenibacillus</taxon>
    </lineage>
</organism>
<evidence type="ECO:0000259" key="10">
    <source>
        <dbReference type="PROSITE" id="PS50850"/>
    </source>
</evidence>
<evidence type="ECO:0000256" key="7">
    <source>
        <dbReference type="ARBA" id="ARBA00023136"/>
    </source>
</evidence>
<feature type="transmembrane region" description="Helical" evidence="9">
    <location>
        <begin position="306"/>
        <end position="323"/>
    </location>
</feature>
<dbReference type="Pfam" id="PF12832">
    <property type="entry name" value="MFS_1_like"/>
    <property type="match status" value="1"/>
</dbReference>
<keyword evidence="3" id="KW-1003">Cell membrane</keyword>
<evidence type="ECO:0000256" key="9">
    <source>
        <dbReference type="SAM" id="Phobius"/>
    </source>
</evidence>
<dbReference type="PANTHER" id="PTHR23522:SF10">
    <property type="entry name" value="3-PHENYLPROPIONIC ACID TRANSPORTER-RELATED"/>
    <property type="match status" value="1"/>
</dbReference>
<dbReference type="InterPro" id="IPR020846">
    <property type="entry name" value="MFS_dom"/>
</dbReference>
<accession>A0A917GT60</accession>
<keyword evidence="6 9" id="KW-1133">Transmembrane helix</keyword>
<evidence type="ECO:0000256" key="4">
    <source>
        <dbReference type="ARBA" id="ARBA00022519"/>
    </source>
</evidence>
<dbReference type="GO" id="GO:0015528">
    <property type="term" value="F:lactose:proton symporter activity"/>
    <property type="evidence" value="ECO:0007669"/>
    <property type="project" value="TreeGrafter"/>
</dbReference>
<evidence type="ECO:0000256" key="8">
    <source>
        <dbReference type="SAM" id="MobiDB-lite"/>
    </source>
</evidence>
<feature type="region of interest" description="Disordered" evidence="8">
    <location>
        <begin position="1"/>
        <end position="20"/>
    </location>
</feature>
<keyword evidence="4" id="KW-0997">Cell inner membrane</keyword>
<dbReference type="AlphaFoldDB" id="A0A917GT60"/>
<gene>
    <name evidence="11" type="primary">ywbF</name>
    <name evidence="11" type="ORF">GCM10010918_05690</name>
</gene>
<reference evidence="11 12" key="1">
    <citation type="journal article" date="2014" name="Int. J. Syst. Evol. Microbiol.">
        <title>Complete genome sequence of Corynebacterium casei LMG S-19264T (=DSM 44701T), isolated from a smear-ripened cheese.</title>
        <authorList>
            <consortium name="US DOE Joint Genome Institute (JGI-PGF)"/>
            <person name="Walter F."/>
            <person name="Albersmeier A."/>
            <person name="Kalinowski J."/>
            <person name="Ruckert C."/>
        </authorList>
    </citation>
    <scope>NUCLEOTIDE SEQUENCE [LARGE SCALE GENOMIC DNA]</scope>
    <source>
        <strain evidence="11 12">CGMCC 1.15286</strain>
    </source>
</reference>
<dbReference type="GO" id="GO:0030395">
    <property type="term" value="F:lactose binding"/>
    <property type="evidence" value="ECO:0007669"/>
    <property type="project" value="TreeGrafter"/>
</dbReference>
<dbReference type="InterPro" id="IPR026032">
    <property type="entry name" value="HcaT-like"/>
</dbReference>
<name>A0A917GT60_9BACL</name>
<keyword evidence="12" id="KW-1185">Reference proteome</keyword>
<keyword evidence="5 9" id="KW-0812">Transmembrane</keyword>
<dbReference type="Proteomes" id="UP000600247">
    <property type="component" value="Unassembled WGS sequence"/>
</dbReference>
<evidence type="ECO:0000256" key="2">
    <source>
        <dbReference type="ARBA" id="ARBA00022448"/>
    </source>
</evidence>
<feature type="compositionally biased region" description="Polar residues" evidence="8">
    <location>
        <begin position="1"/>
        <end position="17"/>
    </location>
</feature>
<sequence>MDQAESSDTSNLNSKRSSSARRETTALRGFSFAAYSTQALLVSYIPLYFMDRGFSEHQIGIIYATGPFISIFANVLLGWASDKFQTIKKLLTLLLFGQLAMLALLFPVEHFAVICLVMTAFYFFQTPINPLSDSLVLLSSQYTGTPYALIRIFGSLGFASSAYAFGLLLKAVGSEWTLPIGLATITITIILSFFIRDYRTSSRKIEFSGFFQLMRKPQVVIFFFVLLLVSISHRMYEGFLAITLRQLGASDSLIGLAWLMSAVSEIPILFLLGKYGHRFKELPLLAIASIMYAVRMWMLGELDDPRWVIATQLMHSITFGIYFSTALRYISQLIPDEFRSSGQAVYAVVWTGLAGFISGTAGGYIFEQFGRSSFFHTASALAILAAIGFLAQYYYTRNSTV</sequence>
<dbReference type="PROSITE" id="PS50850">
    <property type="entry name" value="MFS"/>
    <property type="match status" value="1"/>
</dbReference>
<feature type="transmembrane region" description="Helical" evidence="9">
    <location>
        <begin position="178"/>
        <end position="198"/>
    </location>
</feature>
<dbReference type="PANTHER" id="PTHR23522">
    <property type="entry name" value="BLL5896 PROTEIN"/>
    <property type="match status" value="1"/>
</dbReference>
<keyword evidence="2" id="KW-0813">Transport</keyword>
<evidence type="ECO:0000313" key="12">
    <source>
        <dbReference type="Proteomes" id="UP000600247"/>
    </source>
</evidence>
<feature type="transmembrane region" description="Helical" evidence="9">
    <location>
        <begin position="100"/>
        <end position="124"/>
    </location>
</feature>
<dbReference type="InterPro" id="IPR036259">
    <property type="entry name" value="MFS_trans_sf"/>
</dbReference>
<feature type="transmembrane region" description="Helical" evidence="9">
    <location>
        <begin position="61"/>
        <end position="80"/>
    </location>
</feature>
<feature type="transmembrane region" description="Helical" evidence="9">
    <location>
        <begin position="372"/>
        <end position="395"/>
    </location>
</feature>
<feature type="transmembrane region" description="Helical" evidence="9">
    <location>
        <begin position="256"/>
        <end position="275"/>
    </location>
</feature>
<dbReference type="RefSeq" id="WP_188887409.1">
    <property type="nucleotide sequence ID" value="NZ_BMHY01000001.1"/>
</dbReference>
<dbReference type="Gene3D" id="1.20.1250.20">
    <property type="entry name" value="MFS general substrate transporter like domains"/>
    <property type="match status" value="2"/>
</dbReference>
<keyword evidence="7 9" id="KW-0472">Membrane</keyword>